<evidence type="ECO:0000313" key="2">
    <source>
        <dbReference type="EMBL" id="KAF2212450.1"/>
    </source>
</evidence>
<proteinExistence type="predicted"/>
<keyword evidence="1" id="KW-0732">Signal</keyword>
<feature type="chain" id="PRO_5025483793" evidence="1">
    <location>
        <begin position="23"/>
        <end position="189"/>
    </location>
</feature>
<accession>A0A6A6FG83</accession>
<dbReference type="OrthoDB" id="3623182at2759"/>
<reference evidence="2" key="1">
    <citation type="journal article" date="2020" name="Stud. Mycol.">
        <title>101 Dothideomycetes genomes: a test case for predicting lifestyles and emergence of pathogens.</title>
        <authorList>
            <person name="Haridas S."/>
            <person name="Albert R."/>
            <person name="Binder M."/>
            <person name="Bloem J."/>
            <person name="Labutti K."/>
            <person name="Salamov A."/>
            <person name="Andreopoulos B."/>
            <person name="Baker S."/>
            <person name="Barry K."/>
            <person name="Bills G."/>
            <person name="Bluhm B."/>
            <person name="Cannon C."/>
            <person name="Castanera R."/>
            <person name="Culley D."/>
            <person name="Daum C."/>
            <person name="Ezra D."/>
            <person name="Gonzalez J."/>
            <person name="Henrissat B."/>
            <person name="Kuo A."/>
            <person name="Liang C."/>
            <person name="Lipzen A."/>
            <person name="Lutzoni F."/>
            <person name="Magnuson J."/>
            <person name="Mondo S."/>
            <person name="Nolan M."/>
            <person name="Ohm R."/>
            <person name="Pangilinan J."/>
            <person name="Park H.-J."/>
            <person name="Ramirez L."/>
            <person name="Alfaro M."/>
            <person name="Sun H."/>
            <person name="Tritt A."/>
            <person name="Yoshinaga Y."/>
            <person name="Zwiers L.-H."/>
            <person name="Turgeon B."/>
            <person name="Goodwin S."/>
            <person name="Spatafora J."/>
            <person name="Crous P."/>
            <person name="Grigoriev I."/>
        </authorList>
    </citation>
    <scope>NUCLEOTIDE SEQUENCE</scope>
    <source>
        <strain evidence="2">SCOH1-5</strain>
    </source>
</reference>
<protein>
    <submittedName>
        <fullName evidence="2">Uncharacterized protein</fullName>
    </submittedName>
</protein>
<sequence length="189" mass="20802">MRWSTCIFLAINLLLFSTEASAMSRKKKKPPPDGAGSVGCGKYEPGCDSETDNVKPLFWGGAAITHPHRFKTTVRRWKSKDGFACGGDKIGGDVRVKKLQCHTFKEPPDVAAGVNYFLPADSNVANNCEIRAWDHKDCEKGKGKLVFHIPGANSTEAYVAQRYCHIASYIKSFMVGPCLGQFSEPENQN</sequence>
<keyword evidence="3" id="KW-1185">Reference proteome</keyword>
<dbReference type="AlphaFoldDB" id="A0A6A6FG83"/>
<dbReference type="Proteomes" id="UP000799539">
    <property type="component" value="Unassembled WGS sequence"/>
</dbReference>
<gene>
    <name evidence="2" type="ORF">CERZMDRAFT_84786</name>
</gene>
<name>A0A6A6FG83_9PEZI</name>
<organism evidence="2 3">
    <name type="scientific">Cercospora zeae-maydis SCOH1-5</name>
    <dbReference type="NCBI Taxonomy" id="717836"/>
    <lineage>
        <taxon>Eukaryota</taxon>
        <taxon>Fungi</taxon>
        <taxon>Dikarya</taxon>
        <taxon>Ascomycota</taxon>
        <taxon>Pezizomycotina</taxon>
        <taxon>Dothideomycetes</taxon>
        <taxon>Dothideomycetidae</taxon>
        <taxon>Mycosphaerellales</taxon>
        <taxon>Mycosphaerellaceae</taxon>
        <taxon>Cercospora</taxon>
    </lineage>
</organism>
<feature type="signal peptide" evidence="1">
    <location>
        <begin position="1"/>
        <end position="22"/>
    </location>
</feature>
<evidence type="ECO:0000256" key="1">
    <source>
        <dbReference type="SAM" id="SignalP"/>
    </source>
</evidence>
<evidence type="ECO:0000313" key="3">
    <source>
        <dbReference type="Proteomes" id="UP000799539"/>
    </source>
</evidence>
<dbReference type="EMBL" id="ML992673">
    <property type="protein sequence ID" value="KAF2212450.1"/>
    <property type="molecule type" value="Genomic_DNA"/>
</dbReference>